<evidence type="ECO:0000313" key="3">
    <source>
        <dbReference type="Proteomes" id="UP000683559"/>
    </source>
</evidence>
<gene>
    <name evidence="2" type="ORF">KP001_16215</name>
</gene>
<dbReference type="PROSITE" id="PS51257">
    <property type="entry name" value="PROKAR_LIPOPROTEIN"/>
    <property type="match status" value="1"/>
</dbReference>
<proteinExistence type="predicted"/>
<protein>
    <submittedName>
        <fullName evidence="2">DUF2155 domain-containing protein</fullName>
    </submittedName>
</protein>
<organism evidence="2 3">
    <name type="scientific">Geomonas subterranea</name>
    <dbReference type="NCBI Taxonomy" id="2847989"/>
    <lineage>
        <taxon>Bacteria</taxon>
        <taxon>Pseudomonadati</taxon>
        <taxon>Thermodesulfobacteriota</taxon>
        <taxon>Desulfuromonadia</taxon>
        <taxon>Geobacterales</taxon>
        <taxon>Geobacteraceae</taxon>
        <taxon>Geomonas</taxon>
    </lineage>
</organism>
<dbReference type="Proteomes" id="UP000683559">
    <property type="component" value="Chromosome"/>
</dbReference>
<dbReference type="EMBL" id="CP077683">
    <property type="protein sequence ID" value="QXE89954.1"/>
    <property type="molecule type" value="Genomic_DNA"/>
</dbReference>
<dbReference type="RefSeq" id="WP_217286619.1">
    <property type="nucleotide sequence ID" value="NZ_CP077683.1"/>
</dbReference>
<keyword evidence="3" id="KW-1185">Reference proteome</keyword>
<name>A0ABX8LGY4_9BACT</name>
<sequence>MQRLMKLTVLSLVAIGFAAGCNKKETEEQSSPAPQVTKALSTVVVPAQVQGKWKAVQIEVADKNAHLKKVYSVKIGSDFKLPGSDLTLKVETFLPHFVMEGTTLTSQSNDLVNPAAQLVIRENGKEIYKGWLFSLYPATHAFQHPQYGFTLVDYQPAS</sequence>
<keyword evidence="1" id="KW-0732">Signal</keyword>
<feature type="chain" id="PRO_5047349272" evidence="1">
    <location>
        <begin position="19"/>
        <end position="158"/>
    </location>
</feature>
<evidence type="ECO:0000256" key="1">
    <source>
        <dbReference type="SAM" id="SignalP"/>
    </source>
</evidence>
<evidence type="ECO:0000313" key="2">
    <source>
        <dbReference type="EMBL" id="QXE89954.1"/>
    </source>
</evidence>
<feature type="signal peptide" evidence="1">
    <location>
        <begin position="1"/>
        <end position="18"/>
    </location>
</feature>
<accession>A0ABX8LGY4</accession>
<reference evidence="2 3" key="1">
    <citation type="submission" date="2021-06" db="EMBL/GenBank/DDBJ databases">
        <title>Gemonas diversity in paddy soil.</title>
        <authorList>
            <person name="Liu G."/>
        </authorList>
    </citation>
    <scope>NUCLEOTIDE SEQUENCE [LARGE SCALE GENOMIC DNA]</scope>
    <source>
        <strain evidence="2 3">RG2</strain>
    </source>
</reference>